<dbReference type="PROSITE" id="PS00107">
    <property type="entry name" value="PROTEIN_KINASE_ATP"/>
    <property type="match status" value="1"/>
</dbReference>
<keyword evidence="4 14" id="KW-0812">Transmembrane</keyword>
<dbReference type="InterPro" id="IPR001245">
    <property type="entry name" value="Ser-Thr/Tyr_kinase_cat_dom"/>
</dbReference>
<dbReference type="OrthoDB" id="4062651at2759"/>
<evidence type="ECO:0000313" key="18">
    <source>
        <dbReference type="Proteomes" id="UP000634136"/>
    </source>
</evidence>
<evidence type="ECO:0000259" key="16">
    <source>
        <dbReference type="PROSITE" id="PS50011"/>
    </source>
</evidence>
<sequence>MVEAVYYVFVLIFMFSDSELSSAAGDEGDNCPPFFECGNLGNLSYPYTTTQYKRCGIFPIHGCDNHNPNATKTVQLINGRKQFQVRGVEQEPLHFSISVKDEQLENLLVKSSCELFGYDIDLPRSSAVGYYYIRNNITLYKCNRTLPHIPSNQFYSYNISCANKSNETIYFRTQNIPDDYLSSSAACSKGVQLPVNSHVFSGNPFNFIAAEFPIEFQFSDDCHQCYSERSGECRLDSKGKFLCFKPKEDKRHRPWKLLGIGLGVGLGVGGWIVVLGLILLRHYRQKCVVSHVRLRSANDANLDSGRLFFGVPIFSYKELQEATNNFHPSRKLGDGGFGSVYYGILQDGRQVAVKHLFNQNYKRVEQFMNEVEILTRLRHTNLVSLYGCTSHQSRELLLVYEYIPNGTVATHLRGKTANPALLTWPIRLKIAIETATALAYLHASDVIHRDVKTNNILLDNNFTVKVADFGLSRLFPNDVSHVSTAPQGTPGYVDPEYHYCFQLTNKSDVYSFGVVLIELISCMPAVDIGRERDEIALGNLAVRKIQRGELEDMVDPCLGIEKDSEVKRMVVSVGEMAFQCLQREKELRPSIDKVLEVLKRIESGGDDAEEGGVSEGKVDFHNPGAVSSLKWDQVRMLKNMKSPSSPNSVAEKWKSDSTTPNVSV</sequence>
<dbReference type="PROSITE" id="PS00108">
    <property type="entry name" value="PROTEIN_KINASE_ST"/>
    <property type="match status" value="1"/>
</dbReference>
<evidence type="ECO:0000256" key="3">
    <source>
        <dbReference type="ARBA" id="ARBA00022679"/>
    </source>
</evidence>
<dbReference type="AlphaFoldDB" id="A0A834W450"/>
<evidence type="ECO:0000313" key="17">
    <source>
        <dbReference type="EMBL" id="KAF7808850.1"/>
    </source>
</evidence>
<keyword evidence="6 12" id="KW-0547">Nucleotide-binding</keyword>
<evidence type="ECO:0000256" key="2">
    <source>
        <dbReference type="ARBA" id="ARBA00022527"/>
    </source>
</evidence>
<dbReference type="Proteomes" id="UP000634136">
    <property type="component" value="Unassembled WGS sequence"/>
</dbReference>
<name>A0A834W450_9FABA</name>
<feature type="region of interest" description="Disordered" evidence="13">
    <location>
        <begin position="605"/>
        <end position="624"/>
    </location>
</feature>
<dbReference type="Gene3D" id="3.30.200.20">
    <property type="entry name" value="Phosphorylase Kinase, domain 1"/>
    <property type="match status" value="1"/>
</dbReference>
<keyword evidence="18" id="KW-1185">Reference proteome</keyword>
<evidence type="ECO:0000256" key="14">
    <source>
        <dbReference type="SAM" id="Phobius"/>
    </source>
</evidence>
<dbReference type="InterPro" id="IPR011009">
    <property type="entry name" value="Kinase-like_dom_sf"/>
</dbReference>
<proteinExistence type="predicted"/>
<dbReference type="FunFam" id="3.30.200.20:FF:000162">
    <property type="entry name" value="Adenine nucleotide alpha hydrolase-like domain kinase"/>
    <property type="match status" value="1"/>
</dbReference>
<evidence type="ECO:0000256" key="9">
    <source>
        <dbReference type="ARBA" id="ARBA00022989"/>
    </source>
</evidence>
<keyword evidence="8 12" id="KW-0067">ATP-binding</keyword>
<dbReference type="InterPro" id="IPR000719">
    <property type="entry name" value="Prot_kinase_dom"/>
</dbReference>
<evidence type="ECO:0000256" key="10">
    <source>
        <dbReference type="ARBA" id="ARBA00023136"/>
    </source>
</evidence>
<dbReference type="GO" id="GO:0005886">
    <property type="term" value="C:plasma membrane"/>
    <property type="evidence" value="ECO:0007669"/>
    <property type="project" value="UniProtKB-ARBA"/>
</dbReference>
<feature type="transmembrane region" description="Helical" evidence="14">
    <location>
        <begin position="257"/>
        <end position="280"/>
    </location>
</feature>
<keyword evidence="7 17" id="KW-0418">Kinase</keyword>
<organism evidence="17 18">
    <name type="scientific">Senna tora</name>
    <dbReference type="NCBI Taxonomy" id="362788"/>
    <lineage>
        <taxon>Eukaryota</taxon>
        <taxon>Viridiplantae</taxon>
        <taxon>Streptophyta</taxon>
        <taxon>Embryophyta</taxon>
        <taxon>Tracheophyta</taxon>
        <taxon>Spermatophyta</taxon>
        <taxon>Magnoliopsida</taxon>
        <taxon>eudicotyledons</taxon>
        <taxon>Gunneridae</taxon>
        <taxon>Pentapetalae</taxon>
        <taxon>rosids</taxon>
        <taxon>fabids</taxon>
        <taxon>Fabales</taxon>
        <taxon>Fabaceae</taxon>
        <taxon>Caesalpinioideae</taxon>
        <taxon>Cassia clade</taxon>
        <taxon>Senna</taxon>
    </lineage>
</organism>
<feature type="binding site" evidence="12">
    <location>
        <position position="354"/>
    </location>
    <ligand>
        <name>ATP</name>
        <dbReference type="ChEBI" id="CHEBI:30616"/>
    </ligand>
</feature>
<evidence type="ECO:0000256" key="5">
    <source>
        <dbReference type="ARBA" id="ARBA00022729"/>
    </source>
</evidence>
<dbReference type="Gene3D" id="1.10.510.10">
    <property type="entry name" value="Transferase(Phosphotransferase) domain 1"/>
    <property type="match status" value="1"/>
</dbReference>
<evidence type="ECO:0000256" key="15">
    <source>
        <dbReference type="SAM" id="SignalP"/>
    </source>
</evidence>
<evidence type="ECO:0000256" key="4">
    <source>
        <dbReference type="ARBA" id="ARBA00022692"/>
    </source>
</evidence>
<evidence type="ECO:0000256" key="13">
    <source>
        <dbReference type="SAM" id="MobiDB-lite"/>
    </source>
</evidence>
<dbReference type="Pfam" id="PF07714">
    <property type="entry name" value="PK_Tyr_Ser-Thr"/>
    <property type="match status" value="1"/>
</dbReference>
<feature type="region of interest" description="Disordered" evidence="13">
    <location>
        <begin position="637"/>
        <end position="664"/>
    </location>
</feature>
<feature type="signal peptide" evidence="15">
    <location>
        <begin position="1"/>
        <end position="23"/>
    </location>
</feature>
<protein>
    <submittedName>
        <fullName evidence="17">LEAF RUST 10 DISEASE-RESISTANCE LOCUS RECEPTOR-LIKE PROTEIN KINASE-like 1.1</fullName>
    </submittedName>
</protein>
<keyword evidence="5 15" id="KW-0732">Signal</keyword>
<dbReference type="SUPFAM" id="SSF56112">
    <property type="entry name" value="Protein kinase-like (PK-like)"/>
    <property type="match status" value="1"/>
</dbReference>
<dbReference type="SMART" id="SM00220">
    <property type="entry name" value="S_TKc"/>
    <property type="match status" value="1"/>
</dbReference>
<reference evidence="17" key="1">
    <citation type="submission" date="2020-09" db="EMBL/GenBank/DDBJ databases">
        <title>Genome-Enabled Discovery of Anthraquinone Biosynthesis in Senna tora.</title>
        <authorList>
            <person name="Kang S.-H."/>
            <person name="Pandey R.P."/>
            <person name="Lee C.-M."/>
            <person name="Sim J.-S."/>
            <person name="Jeong J.-T."/>
            <person name="Choi B.-S."/>
            <person name="Jung M."/>
            <person name="Ginzburg D."/>
            <person name="Zhao K."/>
            <person name="Won S.Y."/>
            <person name="Oh T.-J."/>
            <person name="Yu Y."/>
            <person name="Kim N.-H."/>
            <person name="Lee O.R."/>
            <person name="Lee T.-H."/>
            <person name="Bashyal P."/>
            <person name="Kim T.-S."/>
            <person name="Lee W.-H."/>
            <person name="Kawkins C."/>
            <person name="Kim C.-K."/>
            <person name="Kim J.S."/>
            <person name="Ahn B.O."/>
            <person name="Rhee S.Y."/>
            <person name="Sohng J.K."/>
        </authorList>
    </citation>
    <scope>NUCLEOTIDE SEQUENCE</scope>
    <source>
        <tissue evidence="17">Leaf</tissue>
    </source>
</reference>
<accession>A0A834W450</accession>
<dbReference type="InterPro" id="IPR017441">
    <property type="entry name" value="Protein_kinase_ATP_BS"/>
</dbReference>
<feature type="domain" description="Protein kinase" evidence="16">
    <location>
        <begin position="326"/>
        <end position="601"/>
    </location>
</feature>
<keyword evidence="17" id="KW-0675">Receptor</keyword>
<dbReference type="PROSITE" id="PS50011">
    <property type="entry name" value="PROTEIN_KINASE_DOM"/>
    <property type="match status" value="1"/>
</dbReference>
<evidence type="ECO:0000256" key="6">
    <source>
        <dbReference type="ARBA" id="ARBA00022741"/>
    </source>
</evidence>
<dbReference type="EMBL" id="JAAIUW010000011">
    <property type="protein sequence ID" value="KAF7808850.1"/>
    <property type="molecule type" value="Genomic_DNA"/>
</dbReference>
<gene>
    <name evidence="17" type="ORF">G2W53_035593</name>
</gene>
<keyword evidence="10 14" id="KW-0472">Membrane</keyword>
<dbReference type="CDD" id="cd14066">
    <property type="entry name" value="STKc_IRAK"/>
    <property type="match status" value="1"/>
</dbReference>
<comment type="subcellular location">
    <subcellularLocation>
        <location evidence="1">Membrane</location>
        <topology evidence="1">Single-pass membrane protein</topology>
    </subcellularLocation>
</comment>
<dbReference type="InterPro" id="IPR008271">
    <property type="entry name" value="Ser/Thr_kinase_AS"/>
</dbReference>
<keyword evidence="3" id="KW-0808">Transferase</keyword>
<feature type="chain" id="PRO_5032911830" evidence="15">
    <location>
        <begin position="24"/>
        <end position="664"/>
    </location>
</feature>
<dbReference type="GO" id="GO:0004674">
    <property type="term" value="F:protein serine/threonine kinase activity"/>
    <property type="evidence" value="ECO:0007669"/>
    <property type="project" value="UniProtKB-KW"/>
</dbReference>
<dbReference type="PANTHER" id="PTHR46008:SF2">
    <property type="entry name" value="LEAF RUST 10 DISEASE-RESISTANCE LOCUS RECEPTOR-LIKE PROTEIN KINASE-LIKE 1.4"/>
    <property type="match status" value="1"/>
</dbReference>
<comment type="caution">
    <text evidence="17">The sequence shown here is derived from an EMBL/GenBank/DDBJ whole genome shotgun (WGS) entry which is preliminary data.</text>
</comment>
<dbReference type="PANTHER" id="PTHR46008">
    <property type="entry name" value="LEAF RUST 10 DISEASE-RESISTANCE LOCUS RECEPTOR-LIKE PROTEIN KINASE-LIKE 1.4"/>
    <property type="match status" value="1"/>
</dbReference>
<keyword evidence="9 14" id="KW-1133">Transmembrane helix</keyword>
<evidence type="ECO:0000256" key="8">
    <source>
        <dbReference type="ARBA" id="ARBA00022840"/>
    </source>
</evidence>
<keyword evidence="2" id="KW-0723">Serine/threonine-protein kinase</keyword>
<keyword evidence="11" id="KW-0325">Glycoprotein</keyword>
<evidence type="ECO:0000256" key="7">
    <source>
        <dbReference type="ARBA" id="ARBA00022777"/>
    </source>
</evidence>
<dbReference type="FunFam" id="1.10.510.10:FF:000161">
    <property type="entry name" value="Wall-associated receptor kinase-like 20"/>
    <property type="match status" value="1"/>
</dbReference>
<evidence type="ECO:0000256" key="1">
    <source>
        <dbReference type="ARBA" id="ARBA00004167"/>
    </source>
</evidence>
<evidence type="ECO:0000256" key="12">
    <source>
        <dbReference type="PROSITE-ProRule" id="PRU10141"/>
    </source>
</evidence>
<evidence type="ECO:0000256" key="11">
    <source>
        <dbReference type="ARBA" id="ARBA00023180"/>
    </source>
</evidence>
<dbReference type="GO" id="GO:0005524">
    <property type="term" value="F:ATP binding"/>
    <property type="evidence" value="ECO:0007669"/>
    <property type="project" value="UniProtKB-UniRule"/>
</dbReference>